<dbReference type="SUPFAM" id="SSF53098">
    <property type="entry name" value="Ribonuclease H-like"/>
    <property type="match status" value="1"/>
</dbReference>
<evidence type="ECO:0000256" key="4">
    <source>
        <dbReference type="ARBA" id="ARBA00022801"/>
    </source>
</evidence>
<dbReference type="InterPro" id="IPR036397">
    <property type="entry name" value="RNaseH_sf"/>
</dbReference>
<keyword evidence="9" id="KW-1185">Reference proteome</keyword>
<dbReference type="InterPro" id="IPR010997">
    <property type="entry name" value="HRDC-like_sf"/>
</dbReference>
<dbReference type="Gene3D" id="1.10.150.80">
    <property type="entry name" value="HRDC domain"/>
    <property type="match status" value="2"/>
</dbReference>
<dbReference type="NCBIfam" id="TIGR01388">
    <property type="entry name" value="rnd"/>
    <property type="match status" value="1"/>
</dbReference>
<evidence type="ECO:0000256" key="5">
    <source>
        <dbReference type="ARBA" id="ARBA00022839"/>
    </source>
</evidence>
<dbReference type="InterPro" id="IPR002121">
    <property type="entry name" value="HRDC_dom"/>
</dbReference>
<dbReference type="InterPro" id="IPR002562">
    <property type="entry name" value="3'-5'_exonuclease_dom"/>
</dbReference>
<keyword evidence="5 6" id="KW-0269">Exonuclease</keyword>
<dbReference type="PANTHER" id="PTHR47649">
    <property type="entry name" value="RIBONUCLEASE D"/>
    <property type="match status" value="1"/>
</dbReference>
<keyword evidence="2 6" id="KW-0819">tRNA processing</keyword>
<dbReference type="SMART" id="SM00341">
    <property type="entry name" value="HRDC"/>
    <property type="match status" value="1"/>
</dbReference>
<protein>
    <recommendedName>
        <fullName evidence="6">Ribonuclease D</fullName>
        <shortName evidence="6">RNase D</shortName>
        <ecNumber evidence="6">3.1.13.5</ecNumber>
    </recommendedName>
</protein>
<evidence type="ECO:0000313" key="9">
    <source>
        <dbReference type="Proteomes" id="UP001501321"/>
    </source>
</evidence>
<evidence type="ECO:0000259" key="7">
    <source>
        <dbReference type="PROSITE" id="PS50967"/>
    </source>
</evidence>
<dbReference type="Pfam" id="PF00570">
    <property type="entry name" value="HRDC"/>
    <property type="match status" value="1"/>
</dbReference>
<proteinExistence type="inferred from homology"/>
<dbReference type="InterPro" id="IPR051086">
    <property type="entry name" value="RNase_D-like"/>
</dbReference>
<keyword evidence="1 6" id="KW-0963">Cytoplasm</keyword>
<comment type="cofactor">
    <cofactor evidence="6">
        <name>a divalent metal cation</name>
        <dbReference type="ChEBI" id="CHEBI:60240"/>
    </cofactor>
</comment>
<dbReference type="EMBL" id="BAABFC010000001">
    <property type="protein sequence ID" value="GAA4492761.1"/>
    <property type="molecule type" value="Genomic_DNA"/>
</dbReference>
<reference evidence="9" key="1">
    <citation type="journal article" date="2019" name="Int. J. Syst. Evol. Microbiol.">
        <title>The Global Catalogue of Microorganisms (GCM) 10K type strain sequencing project: providing services to taxonomists for standard genome sequencing and annotation.</title>
        <authorList>
            <consortium name="The Broad Institute Genomics Platform"/>
            <consortium name="The Broad Institute Genome Sequencing Center for Infectious Disease"/>
            <person name="Wu L."/>
            <person name="Ma J."/>
        </authorList>
    </citation>
    <scope>NUCLEOTIDE SEQUENCE [LARGE SCALE GENOMIC DNA]</scope>
    <source>
        <strain evidence="9">JCM 32226</strain>
    </source>
</reference>
<dbReference type="InterPro" id="IPR012337">
    <property type="entry name" value="RNaseH-like_sf"/>
</dbReference>
<evidence type="ECO:0000256" key="3">
    <source>
        <dbReference type="ARBA" id="ARBA00022722"/>
    </source>
</evidence>
<sequence>MPPFSLSHLTKSTLVMDYQIISSTEALQAYCSQLVDGPLFVDTEFVRTRSFYPKLGLFQVFDGQQLALVDPLGVGDMSPLWQRLLSAPQPVVLYAASEDLEVILHQAGALPSKLHDAQLAAAFTGHGMSVGFNAMTQALLQVTLAKEQARTDWLARPLTPEQLMYAAADVHYLQPLYEQLMSQVNALGRLAWFEEECQELMARKQERGDPAQAYREVGNAWLLGSKQLAVLQRLATWREEEARRRDLALNFVVKETHLFAVAQQLPTQLRQLEGLGLLPSEIRTHGRTLLRLVQEAVQSDPASWPARLQRLVDHPHYKRELKRIKAKVEQVALAQQLPAEFIASKKIIHQYLTWLWLLNDDERAQSTPRILRGWRQQLLGSLAE</sequence>
<dbReference type="PROSITE" id="PS50967">
    <property type="entry name" value="HRDC"/>
    <property type="match status" value="1"/>
</dbReference>
<comment type="similarity">
    <text evidence="6">Belongs to the RNase D family.</text>
</comment>
<dbReference type="PANTHER" id="PTHR47649:SF1">
    <property type="entry name" value="RIBONUCLEASE D"/>
    <property type="match status" value="1"/>
</dbReference>
<comment type="function">
    <text evidence="6">Exonuclease involved in the 3' processing of various precursor tRNAs. Initiates hydrolysis at the 3'-terminus of an RNA molecule and releases 5'-mononucleotides.</text>
</comment>
<evidence type="ECO:0000256" key="2">
    <source>
        <dbReference type="ARBA" id="ARBA00022694"/>
    </source>
</evidence>
<dbReference type="Pfam" id="PF21293">
    <property type="entry name" value="RNAseD_HRDC_C"/>
    <property type="match status" value="1"/>
</dbReference>
<dbReference type="SMART" id="SM00474">
    <property type="entry name" value="35EXOc"/>
    <property type="match status" value="1"/>
</dbReference>
<dbReference type="EC" id="3.1.13.5" evidence="6"/>
<evidence type="ECO:0000256" key="1">
    <source>
        <dbReference type="ARBA" id="ARBA00022490"/>
    </source>
</evidence>
<keyword evidence="3 6" id="KW-0540">Nuclease</keyword>
<dbReference type="Pfam" id="PF01612">
    <property type="entry name" value="DNA_pol_A_exo1"/>
    <property type="match status" value="1"/>
</dbReference>
<dbReference type="HAMAP" id="MF_01899">
    <property type="entry name" value="RNase_D"/>
    <property type="match status" value="1"/>
</dbReference>
<name>A0ABP8PUK9_9GAMM</name>
<accession>A0ABP8PUK9</accession>
<dbReference type="Proteomes" id="UP001501321">
    <property type="component" value="Unassembled WGS sequence"/>
</dbReference>
<dbReference type="InterPro" id="IPR044876">
    <property type="entry name" value="HRDC_dom_sf"/>
</dbReference>
<dbReference type="CDD" id="cd06142">
    <property type="entry name" value="RNaseD_exo"/>
    <property type="match status" value="1"/>
</dbReference>
<dbReference type="InterPro" id="IPR048579">
    <property type="entry name" value="RNAseD_HRDC_C"/>
</dbReference>
<dbReference type="Gene3D" id="3.30.420.10">
    <property type="entry name" value="Ribonuclease H-like superfamily/Ribonuclease H"/>
    <property type="match status" value="1"/>
</dbReference>
<gene>
    <name evidence="6 8" type="primary">rnd</name>
    <name evidence="8" type="ORF">GCM10023095_01790</name>
</gene>
<evidence type="ECO:0000313" key="8">
    <source>
        <dbReference type="EMBL" id="GAA4492761.1"/>
    </source>
</evidence>
<dbReference type="SUPFAM" id="SSF47819">
    <property type="entry name" value="HRDC-like"/>
    <property type="match status" value="2"/>
</dbReference>
<comment type="catalytic activity">
    <reaction evidence="6">
        <text>Exonucleolytic cleavage that removes extra residues from the 3'-terminus of tRNA to produce 5'-mononucleotides.</text>
        <dbReference type="EC" id="3.1.13.5"/>
    </reaction>
</comment>
<organism evidence="8 9">
    <name type="scientific">Pseudaeromonas paramecii</name>
    <dbReference type="NCBI Taxonomy" id="2138166"/>
    <lineage>
        <taxon>Bacteria</taxon>
        <taxon>Pseudomonadati</taxon>
        <taxon>Pseudomonadota</taxon>
        <taxon>Gammaproteobacteria</taxon>
        <taxon>Aeromonadales</taxon>
        <taxon>Aeromonadaceae</taxon>
        <taxon>Pseudaeromonas</taxon>
    </lineage>
</organism>
<evidence type="ECO:0000256" key="6">
    <source>
        <dbReference type="HAMAP-Rule" id="MF_01899"/>
    </source>
</evidence>
<feature type="domain" description="HRDC" evidence="7">
    <location>
        <begin position="224"/>
        <end position="303"/>
    </location>
</feature>
<keyword evidence="4 6" id="KW-0378">Hydrolase</keyword>
<comment type="subcellular location">
    <subcellularLocation>
        <location evidence="6">Cytoplasm</location>
    </subcellularLocation>
</comment>
<comment type="caution">
    <text evidence="8">The sequence shown here is derived from an EMBL/GenBank/DDBJ whole genome shotgun (WGS) entry which is preliminary data.</text>
</comment>
<dbReference type="InterPro" id="IPR006292">
    <property type="entry name" value="RNase_D"/>
</dbReference>